<evidence type="ECO:0000259" key="1">
    <source>
        <dbReference type="PROSITE" id="PS50181"/>
    </source>
</evidence>
<sequence>MLTKMEALRSALVTAKMGLRCKMGKFVQHKKPKLVEPEEPIGPNLIDDLPEELLEKIFGYLPAEDVARVTSVSPFWRRTVHNRRSYLPKVERDYLEIQYGRWNDIAKYRRAKIHYPHQVCTYELSKNLGSATQKKMDKVPLAYITEHCSFQVVLLNVQLLNGDLRPLLNFKNIKARRILINVSHPSLQVRPLIRYMSQLINDLTQNRRVEMVNFIFSRHHSPEILNLLKPFASADTHISVQVPAKKGYAV</sequence>
<dbReference type="Gene3D" id="1.20.1280.50">
    <property type="match status" value="1"/>
</dbReference>
<dbReference type="EMBL" id="AZBU02000009">
    <property type="protein sequence ID" value="TKR64208.1"/>
    <property type="molecule type" value="Genomic_DNA"/>
</dbReference>
<evidence type="ECO:0000313" key="3">
    <source>
        <dbReference type="Proteomes" id="UP000298663"/>
    </source>
</evidence>
<comment type="caution">
    <text evidence="2">The sequence shown here is derived from an EMBL/GenBank/DDBJ whole genome shotgun (WGS) entry which is preliminary data.</text>
</comment>
<dbReference type="SUPFAM" id="SSF81383">
    <property type="entry name" value="F-box domain"/>
    <property type="match status" value="1"/>
</dbReference>
<dbReference type="InterPro" id="IPR001810">
    <property type="entry name" value="F-box_dom"/>
</dbReference>
<gene>
    <name evidence="2" type="ORF">L596_024781</name>
</gene>
<dbReference type="SMART" id="SM00256">
    <property type="entry name" value="FBOX"/>
    <property type="match status" value="1"/>
</dbReference>
<dbReference type="AlphaFoldDB" id="A0A4U5M5R5"/>
<dbReference type="InterPro" id="IPR036047">
    <property type="entry name" value="F-box-like_dom_sf"/>
</dbReference>
<dbReference type="OrthoDB" id="1306079at2759"/>
<protein>
    <recommendedName>
        <fullName evidence="1">F-box domain-containing protein</fullName>
    </recommendedName>
</protein>
<keyword evidence="3" id="KW-1185">Reference proteome</keyword>
<dbReference type="CDD" id="cd09917">
    <property type="entry name" value="F-box_SF"/>
    <property type="match status" value="1"/>
</dbReference>
<organism evidence="2 3">
    <name type="scientific">Steinernema carpocapsae</name>
    <name type="common">Entomopathogenic nematode</name>
    <dbReference type="NCBI Taxonomy" id="34508"/>
    <lineage>
        <taxon>Eukaryota</taxon>
        <taxon>Metazoa</taxon>
        <taxon>Ecdysozoa</taxon>
        <taxon>Nematoda</taxon>
        <taxon>Chromadorea</taxon>
        <taxon>Rhabditida</taxon>
        <taxon>Tylenchina</taxon>
        <taxon>Panagrolaimomorpha</taxon>
        <taxon>Strongyloidoidea</taxon>
        <taxon>Steinernematidae</taxon>
        <taxon>Steinernema</taxon>
    </lineage>
</organism>
<proteinExistence type="predicted"/>
<dbReference type="Pfam" id="PF12937">
    <property type="entry name" value="F-box-like"/>
    <property type="match status" value="1"/>
</dbReference>
<dbReference type="PROSITE" id="PS50181">
    <property type="entry name" value="FBOX"/>
    <property type="match status" value="1"/>
</dbReference>
<reference evidence="2 3" key="2">
    <citation type="journal article" date="2019" name="G3 (Bethesda)">
        <title>Hybrid Assembly of the Genome of the Entomopathogenic Nematode Steinernema carpocapsae Identifies the X-Chromosome.</title>
        <authorList>
            <person name="Serra L."/>
            <person name="Macchietto M."/>
            <person name="Macias-Munoz A."/>
            <person name="McGill C.J."/>
            <person name="Rodriguez I.M."/>
            <person name="Rodriguez B."/>
            <person name="Murad R."/>
            <person name="Mortazavi A."/>
        </authorList>
    </citation>
    <scope>NUCLEOTIDE SEQUENCE [LARGE SCALE GENOMIC DNA]</scope>
    <source>
        <strain evidence="2 3">ALL</strain>
    </source>
</reference>
<dbReference type="Proteomes" id="UP000298663">
    <property type="component" value="Unassembled WGS sequence"/>
</dbReference>
<accession>A0A4U5M5R5</accession>
<name>A0A4U5M5R5_STECR</name>
<feature type="domain" description="F-box" evidence="1">
    <location>
        <begin position="43"/>
        <end position="90"/>
    </location>
</feature>
<reference evidence="2 3" key="1">
    <citation type="journal article" date="2015" name="Genome Biol.">
        <title>Comparative genomics of Steinernema reveals deeply conserved gene regulatory networks.</title>
        <authorList>
            <person name="Dillman A.R."/>
            <person name="Macchietto M."/>
            <person name="Porter C.F."/>
            <person name="Rogers A."/>
            <person name="Williams B."/>
            <person name="Antoshechkin I."/>
            <person name="Lee M.M."/>
            <person name="Goodwin Z."/>
            <person name="Lu X."/>
            <person name="Lewis E.E."/>
            <person name="Goodrich-Blair H."/>
            <person name="Stock S.P."/>
            <person name="Adams B.J."/>
            <person name="Sternberg P.W."/>
            <person name="Mortazavi A."/>
        </authorList>
    </citation>
    <scope>NUCLEOTIDE SEQUENCE [LARGE SCALE GENOMIC DNA]</scope>
    <source>
        <strain evidence="2 3">ALL</strain>
    </source>
</reference>
<evidence type="ECO:0000313" key="2">
    <source>
        <dbReference type="EMBL" id="TKR64208.1"/>
    </source>
</evidence>